<dbReference type="GO" id="GO:0071949">
    <property type="term" value="F:FAD binding"/>
    <property type="evidence" value="ECO:0007669"/>
    <property type="project" value="InterPro"/>
</dbReference>
<sequence length="421" mass="45770">MAILDITDKLPNIEIENTPTNIDGVQPEYIAKPESPTDTVEILKYAHQKGIGVIPFGSGTKLGWGNPPQRCDLLINTAKLDKIIEYSPDDLIVKVQAGIKLEELQQELRKHNQMLALDPPEKSATIGGIIAANASGPRRLRYGTTRDLLIGITVALTNGDLVHGGGKVVKNVAGYDLCKLFTGSLGTLGVIVEAVFRLHPLPTKSFILKVNLKDLDQAEQCIQQVLNSYLVISALEAHCSSTGEVSLWCMVEGSSENIARSAAGALRQILSNYGDCQVFDLEEDPAVYNNLRQYPWEADDLGIKFSSTISRLKPIAMLARSTSQRHGCEFELRSHAGSGITYLAVKGGKNLPVDAQVSLIQSIREALTSEDSAMVLEASLPLKQRIDVWGYAGDALPLMKRIKDQFDPAKILSPGRFVGGI</sequence>
<proteinExistence type="predicted"/>
<keyword evidence="2" id="KW-0274">FAD</keyword>
<organism evidence="4 5">
    <name type="scientific">Thermobaculum terrenum (strain ATCC BAA-798 / CCMEE 7001 / YNP1)</name>
    <dbReference type="NCBI Taxonomy" id="525904"/>
    <lineage>
        <taxon>Bacteria</taxon>
        <taxon>Bacillati</taxon>
        <taxon>Chloroflexota</taxon>
        <taxon>Chloroflexia</taxon>
        <taxon>Candidatus Thermobaculales</taxon>
        <taxon>Candidatus Thermobaculaceae</taxon>
        <taxon>Thermobaculum</taxon>
    </lineage>
</organism>
<gene>
    <name evidence="4" type="ordered locus">Tter_0161</name>
</gene>
<dbReference type="KEGG" id="ttr:Tter_0161"/>
<dbReference type="InterPro" id="IPR016166">
    <property type="entry name" value="FAD-bd_PCMH"/>
</dbReference>
<evidence type="ECO:0000259" key="3">
    <source>
        <dbReference type="PROSITE" id="PS51387"/>
    </source>
</evidence>
<evidence type="ECO:0000313" key="5">
    <source>
        <dbReference type="Proteomes" id="UP000000323"/>
    </source>
</evidence>
<evidence type="ECO:0000256" key="1">
    <source>
        <dbReference type="ARBA" id="ARBA00022630"/>
    </source>
</evidence>
<dbReference type="eggNOG" id="COG0277">
    <property type="taxonomic scope" value="Bacteria"/>
</dbReference>
<accession>D1CDS7</accession>
<dbReference type="Proteomes" id="UP000000323">
    <property type="component" value="Chromosome 1"/>
</dbReference>
<dbReference type="RefSeq" id="WP_012874118.1">
    <property type="nucleotide sequence ID" value="NC_013525.1"/>
</dbReference>
<dbReference type="Gene3D" id="3.30.465.10">
    <property type="match status" value="1"/>
</dbReference>
<dbReference type="OrthoDB" id="9767256at2"/>
<evidence type="ECO:0000313" key="4">
    <source>
        <dbReference type="EMBL" id="ACZ41083.1"/>
    </source>
</evidence>
<dbReference type="AlphaFoldDB" id="D1CDS7"/>
<dbReference type="SUPFAM" id="SSF56176">
    <property type="entry name" value="FAD-binding/transporter-associated domain-like"/>
    <property type="match status" value="1"/>
</dbReference>
<keyword evidence="5" id="KW-1185">Reference proteome</keyword>
<dbReference type="PANTHER" id="PTHR11748:SF103">
    <property type="entry name" value="GLYCOLATE OXIDASE SUBUNIT GLCE"/>
    <property type="match status" value="1"/>
</dbReference>
<reference evidence="5" key="1">
    <citation type="journal article" date="2010" name="Stand. Genomic Sci.">
        <title>Complete genome sequence of 'Thermobaculum terrenum' type strain (YNP1).</title>
        <authorList>
            <person name="Kiss H."/>
            <person name="Cleland D."/>
            <person name="Lapidus A."/>
            <person name="Lucas S."/>
            <person name="Glavina Del Rio T."/>
            <person name="Nolan M."/>
            <person name="Tice H."/>
            <person name="Han C."/>
            <person name="Goodwin L."/>
            <person name="Pitluck S."/>
            <person name="Liolios K."/>
            <person name="Ivanova N."/>
            <person name="Mavromatis K."/>
            <person name="Ovchinnikova G."/>
            <person name="Pati A."/>
            <person name="Chen A."/>
            <person name="Palaniappan K."/>
            <person name="Land M."/>
            <person name="Hauser L."/>
            <person name="Chang Y."/>
            <person name="Jeffries C."/>
            <person name="Lu M."/>
            <person name="Brettin T."/>
            <person name="Detter J."/>
            <person name="Goker M."/>
            <person name="Tindall B."/>
            <person name="Beck B."/>
            <person name="McDermott T."/>
            <person name="Woyke T."/>
            <person name="Bristow J."/>
            <person name="Eisen J."/>
            <person name="Markowitz V."/>
            <person name="Hugenholtz P."/>
            <person name="Kyrpides N."/>
            <person name="Klenk H."/>
            <person name="Cheng J."/>
        </authorList>
    </citation>
    <scope>NUCLEOTIDE SEQUENCE [LARGE SCALE GENOMIC DNA]</scope>
    <source>
        <strain evidence="5">ATCC BAA-798 / YNP1</strain>
    </source>
</reference>
<dbReference type="EMBL" id="CP001825">
    <property type="protein sequence ID" value="ACZ41083.1"/>
    <property type="molecule type" value="Genomic_DNA"/>
</dbReference>
<dbReference type="InterPro" id="IPR016169">
    <property type="entry name" value="FAD-bd_PCMH_sub2"/>
</dbReference>
<dbReference type="GO" id="GO:0003824">
    <property type="term" value="F:catalytic activity"/>
    <property type="evidence" value="ECO:0007669"/>
    <property type="project" value="InterPro"/>
</dbReference>
<dbReference type="PROSITE" id="PS51387">
    <property type="entry name" value="FAD_PCMH"/>
    <property type="match status" value="1"/>
</dbReference>
<feature type="domain" description="FAD-binding PCMH-type" evidence="3">
    <location>
        <begin position="22"/>
        <end position="201"/>
    </location>
</feature>
<dbReference type="InterPro" id="IPR016164">
    <property type="entry name" value="FAD-linked_Oxase-like_C"/>
</dbReference>
<name>D1CDS7_THET1</name>
<protein>
    <submittedName>
        <fullName evidence="4">FAD linked oxidase domain protein</fullName>
    </submittedName>
</protein>
<keyword evidence="1" id="KW-0285">Flavoprotein</keyword>
<dbReference type="Pfam" id="PF01565">
    <property type="entry name" value="FAD_binding_4"/>
    <property type="match status" value="1"/>
</dbReference>
<dbReference type="InterPro" id="IPR006094">
    <property type="entry name" value="Oxid_FAD_bind_N"/>
</dbReference>
<dbReference type="PANTHER" id="PTHR11748">
    <property type="entry name" value="D-LACTATE DEHYDROGENASE"/>
    <property type="match status" value="1"/>
</dbReference>
<dbReference type="SUPFAM" id="SSF55103">
    <property type="entry name" value="FAD-linked oxidases, C-terminal domain"/>
    <property type="match status" value="1"/>
</dbReference>
<dbReference type="HOGENOM" id="CLU_017779_0_1_0"/>
<evidence type="ECO:0000256" key="2">
    <source>
        <dbReference type="ARBA" id="ARBA00022827"/>
    </source>
</evidence>
<dbReference type="InterPro" id="IPR036318">
    <property type="entry name" value="FAD-bd_PCMH-like_sf"/>
</dbReference>
<dbReference type="STRING" id="525904.Tter_0161"/>